<dbReference type="Proteomes" id="UP000469452">
    <property type="component" value="Unassembled WGS sequence"/>
</dbReference>
<comment type="caution">
    <text evidence="1">The sequence shown here is derived from an EMBL/GenBank/DDBJ whole genome shotgun (WGS) entry which is preliminary data.</text>
</comment>
<protein>
    <submittedName>
        <fullName evidence="1">Uncharacterized protein</fullName>
    </submittedName>
</protein>
<proteinExistence type="predicted"/>
<accession>A0A6A5AGE6</accession>
<organism evidence="1 2">
    <name type="scientific">Aphanomyces astaci</name>
    <name type="common">Crayfish plague agent</name>
    <dbReference type="NCBI Taxonomy" id="112090"/>
    <lineage>
        <taxon>Eukaryota</taxon>
        <taxon>Sar</taxon>
        <taxon>Stramenopiles</taxon>
        <taxon>Oomycota</taxon>
        <taxon>Saprolegniomycetes</taxon>
        <taxon>Saprolegniales</taxon>
        <taxon>Verrucalvaceae</taxon>
        <taxon>Aphanomyces</taxon>
    </lineage>
</organism>
<feature type="non-terminal residue" evidence="1">
    <location>
        <position position="589"/>
    </location>
</feature>
<evidence type="ECO:0000313" key="2">
    <source>
        <dbReference type="Proteomes" id="UP000469452"/>
    </source>
</evidence>
<dbReference type="VEuPathDB" id="FungiDB:H257_08853"/>
<gene>
    <name evidence="1" type="ORF">AaE_006826</name>
</gene>
<reference evidence="1 2" key="1">
    <citation type="submission" date="2019-06" db="EMBL/GenBank/DDBJ databases">
        <title>Genomics analysis of Aphanomyces spp. identifies a new class of oomycete effector associated with host adaptation.</title>
        <authorList>
            <person name="Gaulin E."/>
        </authorList>
    </citation>
    <scope>NUCLEOTIDE SEQUENCE [LARGE SCALE GENOMIC DNA]</scope>
    <source>
        <strain evidence="1 2">E</strain>
    </source>
</reference>
<dbReference type="AlphaFoldDB" id="A0A6A5AGE6"/>
<sequence length="589" mass="66221">MLRPNPRLGHGIHIPQARCPTPTAQTHGPFLGASQIDIRTAFGWLDGGIREFGLGQGSMLAVMHIGYYMDILLRQQHSGIDPAHIIHSQHSQGTRTRIIASRLFVDDALDISTSYAGIQDRARISNHFTGQSASGGVFGADKSFLLYLSPRAHPAIALNDGLGIPQPIRVVAPSEGFRHLGIHQGTYNQWEETTRAVWQRLNTQADAVAPRGLGKKELQYIVNSVWIPSVLYRTAISDAIRIAPALDTLFRTTARRVLKLPHDHPTEWFYDPTDGLGLVQCERFSHSQRLYHFLRIANDSGSPTHDILMESLEAYQLDSGLTDHPLAFRISPPVADTTILGTMLRDLATFQPALTITTHWQQPAASLPRRPNDRPIWAYLTPALGTTLISINRLHTTKACWVGDITNDKGTMLFSLESLRTKFGWSRHMLQRSLKRRGGLPRYSNIYRVELRSLMALFTDTGTFTGEWIRSHQDPADTPDPILRTKRTLLAEADSLATLAHQLLPLTNYAHLIIPDYWELRDDPDRPVTGATAPWLGAVYGRRDWPKAQARKPDTRQTIQPLRIPTGDLCKWDLPALNFYWRAICYTLH</sequence>
<dbReference type="EMBL" id="VJMI01012457">
    <property type="protein sequence ID" value="KAF0750110.1"/>
    <property type="molecule type" value="Genomic_DNA"/>
</dbReference>
<evidence type="ECO:0000313" key="1">
    <source>
        <dbReference type="EMBL" id="KAF0750110.1"/>
    </source>
</evidence>
<name>A0A6A5AGE6_APHAT</name>